<evidence type="ECO:0000313" key="3">
    <source>
        <dbReference type="Proteomes" id="UP001152622"/>
    </source>
</evidence>
<keyword evidence="3" id="KW-1185">Reference proteome</keyword>
<feature type="region of interest" description="Disordered" evidence="1">
    <location>
        <begin position="47"/>
        <end position="73"/>
    </location>
</feature>
<accession>A0A9Q1EB30</accession>
<feature type="compositionally biased region" description="Basic residues" evidence="1">
    <location>
        <begin position="117"/>
        <end position="129"/>
    </location>
</feature>
<dbReference type="EMBL" id="JAINUF010000020">
    <property type="protein sequence ID" value="KAJ8335514.1"/>
    <property type="molecule type" value="Genomic_DNA"/>
</dbReference>
<name>A0A9Q1EB30_SYNKA</name>
<comment type="caution">
    <text evidence="2">The sequence shown here is derived from an EMBL/GenBank/DDBJ whole genome shotgun (WGS) entry which is preliminary data.</text>
</comment>
<proteinExistence type="predicted"/>
<protein>
    <submittedName>
        <fullName evidence="2">Uncharacterized protein</fullName>
    </submittedName>
</protein>
<gene>
    <name evidence="2" type="ORF">SKAU_G00388560</name>
</gene>
<evidence type="ECO:0000256" key="1">
    <source>
        <dbReference type="SAM" id="MobiDB-lite"/>
    </source>
</evidence>
<dbReference type="AlphaFoldDB" id="A0A9Q1EB30"/>
<sequence length="149" mass="16975">MLVTSELLARTNSGLQIKPKPALHQRRPMQEKGRVDRVKGRFRRTLHPKANSVQRPAIEKEQTRGDGNLPLIKWRDSTGASAVSFQRTLLRSAKTCAMGRQRLSHGRQQMRREQLHAKGKRGQPRHRHPWTRVQTVHPGAGACEDSARL</sequence>
<reference evidence="2" key="1">
    <citation type="journal article" date="2023" name="Science">
        <title>Genome structures resolve the early diversification of teleost fishes.</title>
        <authorList>
            <person name="Parey E."/>
            <person name="Louis A."/>
            <person name="Montfort J."/>
            <person name="Bouchez O."/>
            <person name="Roques C."/>
            <person name="Iampietro C."/>
            <person name="Lluch J."/>
            <person name="Castinel A."/>
            <person name="Donnadieu C."/>
            <person name="Desvignes T."/>
            <person name="Floi Bucao C."/>
            <person name="Jouanno E."/>
            <person name="Wen M."/>
            <person name="Mejri S."/>
            <person name="Dirks R."/>
            <person name="Jansen H."/>
            <person name="Henkel C."/>
            <person name="Chen W.J."/>
            <person name="Zahm M."/>
            <person name="Cabau C."/>
            <person name="Klopp C."/>
            <person name="Thompson A.W."/>
            <person name="Robinson-Rechavi M."/>
            <person name="Braasch I."/>
            <person name="Lecointre G."/>
            <person name="Bobe J."/>
            <person name="Postlethwait J.H."/>
            <person name="Berthelot C."/>
            <person name="Roest Crollius H."/>
            <person name="Guiguen Y."/>
        </authorList>
    </citation>
    <scope>NUCLEOTIDE SEQUENCE</scope>
    <source>
        <strain evidence="2">WJC10195</strain>
    </source>
</reference>
<evidence type="ECO:0000313" key="2">
    <source>
        <dbReference type="EMBL" id="KAJ8335514.1"/>
    </source>
</evidence>
<dbReference type="Proteomes" id="UP001152622">
    <property type="component" value="Chromosome 20"/>
</dbReference>
<organism evidence="2 3">
    <name type="scientific">Synaphobranchus kaupii</name>
    <name type="common">Kaup's arrowtooth eel</name>
    <dbReference type="NCBI Taxonomy" id="118154"/>
    <lineage>
        <taxon>Eukaryota</taxon>
        <taxon>Metazoa</taxon>
        <taxon>Chordata</taxon>
        <taxon>Craniata</taxon>
        <taxon>Vertebrata</taxon>
        <taxon>Euteleostomi</taxon>
        <taxon>Actinopterygii</taxon>
        <taxon>Neopterygii</taxon>
        <taxon>Teleostei</taxon>
        <taxon>Anguilliformes</taxon>
        <taxon>Synaphobranchidae</taxon>
        <taxon>Synaphobranchus</taxon>
    </lineage>
</organism>
<feature type="region of interest" description="Disordered" evidence="1">
    <location>
        <begin position="98"/>
        <end position="129"/>
    </location>
</feature>